<organism evidence="1 2">
    <name type="scientific">Roseofilum halophilum BLCC-M91</name>
    <dbReference type="NCBI Taxonomy" id="3022259"/>
    <lineage>
        <taxon>Bacteria</taxon>
        <taxon>Bacillati</taxon>
        <taxon>Cyanobacteriota</taxon>
        <taxon>Cyanophyceae</taxon>
        <taxon>Desertifilales</taxon>
        <taxon>Desertifilaceae</taxon>
        <taxon>Roseofilum</taxon>
        <taxon>Roseofilum halophilum</taxon>
    </lineage>
</organism>
<evidence type="ECO:0000313" key="1">
    <source>
        <dbReference type="EMBL" id="MDJ1178948.1"/>
    </source>
</evidence>
<feature type="non-terminal residue" evidence="1">
    <location>
        <position position="321"/>
    </location>
</feature>
<proteinExistence type="predicted"/>
<sequence>MTTTDFNVTSVLDKDLIVNGTDAVNDGIGYMGYDFPTQSFASAKDPTNGNGLPDNGIFTANSYHPQIQLSYNDNDDGTNGRLISGFSTTTRTQTFNFNVTTGQYGYVHLALSPNGHEPMDISVTFNYDDGSSQTSSTTTVPDWQDTTTTESENLYYLASGLDVGANDGSYLNEDSVAIFGVRFAADATKTLESMTVSATSNASYPEYVGLAFFGATGESVTNAAPTAVTLNNTTTSLPEDTNTTSALKVADIAITDDGVGTNNLSLTGADAGSFEITGSALYLKAGTALDFATKSSYDVTVEVDDTTVGATPDATTAYSLG</sequence>
<dbReference type="Gene3D" id="2.60.40.60">
    <property type="entry name" value="Cadherins"/>
    <property type="match status" value="1"/>
</dbReference>
<reference evidence="1 2" key="1">
    <citation type="submission" date="2023-01" db="EMBL/GenBank/DDBJ databases">
        <title>Novel diversity within Roseofilum (Cyanobacteria; Desertifilaceae) from marine benthic mats with descriptions of four novel species.</title>
        <authorList>
            <person name="Wang Y."/>
            <person name="Berthold D.E."/>
            <person name="Hu J."/>
            <person name="Lefler F.W."/>
            <person name="Laughinghouse H.D. IV."/>
        </authorList>
    </citation>
    <scope>NUCLEOTIDE SEQUENCE [LARGE SCALE GENOMIC DNA]</scope>
    <source>
        <strain evidence="1 2">BLCC-M91</strain>
    </source>
</reference>
<evidence type="ECO:0000313" key="2">
    <source>
        <dbReference type="Proteomes" id="UP001231370"/>
    </source>
</evidence>
<dbReference type="Proteomes" id="UP001231370">
    <property type="component" value="Unassembled WGS sequence"/>
</dbReference>
<keyword evidence="2" id="KW-1185">Reference proteome</keyword>
<dbReference type="EMBL" id="JAQPOK010000070">
    <property type="protein sequence ID" value="MDJ1178948.1"/>
    <property type="molecule type" value="Genomic_DNA"/>
</dbReference>
<accession>A0ABT7BIC5</accession>
<comment type="caution">
    <text evidence="1">The sequence shown here is derived from an EMBL/GenBank/DDBJ whole genome shotgun (WGS) entry which is preliminary data.</text>
</comment>
<protein>
    <submittedName>
        <fullName evidence="1">Uncharacterized protein</fullName>
    </submittedName>
</protein>
<gene>
    <name evidence="1" type="ORF">PJF56_08740</name>
</gene>
<name>A0ABT7BIC5_9CYAN</name>